<protein>
    <recommendedName>
        <fullName evidence="3">F-box domain-containing protein</fullName>
    </recommendedName>
</protein>
<proteinExistence type="predicted"/>
<sequence>MASVEHHQTLFYALPAEIIHLILEEAVEIHYFPARRQPQGLGLVDYDPSRAISTSSRYIGDLRSISSVNRQLRLLCLPLLFRLTRCTSLGRLDDLRNECEVNSKFASFIRQLDVTRIDVPSSSISSVLSQLISHLTSLTRLDILSRALDTRLLAAANSHSTLSTVAVREWSSHGLSELDKLLASTDQSFSKILACRIPLVHRYAPSTVRSVAERGARFSFVSLHKLKWFINSAMEVPLPVLPGLERLDLSLEDSVRPWLLSFAQRHPNLQTISWTHWDFAYSSEAPDDTMLPFASKYISTNRQHPFNYQILLNSFSIARPASPWTSLNDWDVVQLELKPRSANLIHTPGVSLLETAVELAPQLHSLDLSLPDTRQLYAPEPMHIDDLIKFLKPAQFLRTLHLTNAYANLHYNGETPWVMPRPVKRGGRPVAPDPRGTSMCVVALDALRWYTMCIVKEMRSLELVHVTDVGKEGRGRFATKWTLEASFRIRFNEARDVEVIGTPKLEMGAKYLPKLGGR</sequence>
<organism evidence="1 2">
    <name type="scientific">Favolaschia claudopus</name>
    <dbReference type="NCBI Taxonomy" id="2862362"/>
    <lineage>
        <taxon>Eukaryota</taxon>
        <taxon>Fungi</taxon>
        <taxon>Dikarya</taxon>
        <taxon>Basidiomycota</taxon>
        <taxon>Agaricomycotina</taxon>
        <taxon>Agaricomycetes</taxon>
        <taxon>Agaricomycetidae</taxon>
        <taxon>Agaricales</taxon>
        <taxon>Marasmiineae</taxon>
        <taxon>Mycenaceae</taxon>
        <taxon>Favolaschia</taxon>
    </lineage>
</organism>
<evidence type="ECO:0000313" key="2">
    <source>
        <dbReference type="Proteomes" id="UP001362999"/>
    </source>
</evidence>
<name>A0AAW0C1H5_9AGAR</name>
<dbReference type="EMBL" id="JAWWNJ010000024">
    <property type="protein sequence ID" value="KAK7031518.1"/>
    <property type="molecule type" value="Genomic_DNA"/>
</dbReference>
<dbReference type="AlphaFoldDB" id="A0AAW0C1H5"/>
<dbReference type="Proteomes" id="UP001362999">
    <property type="component" value="Unassembled WGS sequence"/>
</dbReference>
<evidence type="ECO:0008006" key="3">
    <source>
        <dbReference type="Google" id="ProtNLM"/>
    </source>
</evidence>
<keyword evidence="2" id="KW-1185">Reference proteome</keyword>
<evidence type="ECO:0000313" key="1">
    <source>
        <dbReference type="EMBL" id="KAK7031518.1"/>
    </source>
</evidence>
<reference evidence="1 2" key="1">
    <citation type="journal article" date="2024" name="J Genomics">
        <title>Draft genome sequencing and assembly of Favolaschia claudopus CIRM-BRFM 2984 isolated from oak limbs.</title>
        <authorList>
            <person name="Navarro D."/>
            <person name="Drula E."/>
            <person name="Chaduli D."/>
            <person name="Cazenave R."/>
            <person name="Ahrendt S."/>
            <person name="Wang J."/>
            <person name="Lipzen A."/>
            <person name="Daum C."/>
            <person name="Barry K."/>
            <person name="Grigoriev I.V."/>
            <person name="Favel A."/>
            <person name="Rosso M.N."/>
            <person name="Martin F."/>
        </authorList>
    </citation>
    <scope>NUCLEOTIDE SEQUENCE [LARGE SCALE GENOMIC DNA]</scope>
    <source>
        <strain evidence="1 2">CIRM-BRFM 2984</strain>
    </source>
</reference>
<accession>A0AAW0C1H5</accession>
<gene>
    <name evidence="1" type="ORF">R3P38DRAFT_818381</name>
</gene>
<comment type="caution">
    <text evidence="1">The sequence shown here is derived from an EMBL/GenBank/DDBJ whole genome shotgun (WGS) entry which is preliminary data.</text>
</comment>